<accession>A0A226WRL5</accession>
<gene>
    <name evidence="1" type="ORF">BSU04_35000</name>
</gene>
<dbReference type="Proteomes" id="UP000214720">
    <property type="component" value="Unassembled WGS sequence"/>
</dbReference>
<dbReference type="AlphaFoldDB" id="A0A226WRL5"/>
<sequence length="58" mass="6310">MLGTLQAEVADTAFALAISQTKTGFNANLQLVFCSNSSLQYERRALLDHADVPRSVPE</sequence>
<proteinExistence type="predicted"/>
<evidence type="ECO:0000313" key="1">
    <source>
        <dbReference type="EMBL" id="OXC73825.1"/>
    </source>
</evidence>
<reference evidence="2" key="1">
    <citation type="submission" date="2017-01" db="EMBL/GenBank/DDBJ databases">
        <title>Genome Analysis of Deinococcus marmoris KOPRI26562.</title>
        <authorList>
            <person name="Kim J.H."/>
            <person name="Oh H.-M."/>
        </authorList>
    </citation>
    <scope>NUCLEOTIDE SEQUENCE [LARGE SCALE GENOMIC DNA]</scope>
    <source>
        <strain evidence="2">PAMC 26633</strain>
    </source>
</reference>
<organism evidence="1 2">
    <name type="scientific">Caballeronia sordidicola</name>
    <name type="common">Burkholderia sordidicola</name>
    <dbReference type="NCBI Taxonomy" id="196367"/>
    <lineage>
        <taxon>Bacteria</taxon>
        <taxon>Pseudomonadati</taxon>
        <taxon>Pseudomonadota</taxon>
        <taxon>Betaproteobacteria</taxon>
        <taxon>Burkholderiales</taxon>
        <taxon>Burkholderiaceae</taxon>
        <taxon>Caballeronia</taxon>
    </lineage>
</organism>
<name>A0A226WRL5_CABSO</name>
<comment type="caution">
    <text evidence="1">The sequence shown here is derived from an EMBL/GenBank/DDBJ whole genome shotgun (WGS) entry which is preliminary data.</text>
</comment>
<evidence type="ECO:0000313" key="2">
    <source>
        <dbReference type="Proteomes" id="UP000214720"/>
    </source>
</evidence>
<protein>
    <submittedName>
        <fullName evidence="1">Uncharacterized protein</fullName>
    </submittedName>
</protein>
<dbReference type="EMBL" id="MTHB01000237">
    <property type="protein sequence ID" value="OXC73825.1"/>
    <property type="molecule type" value="Genomic_DNA"/>
</dbReference>